<name>A0A9R1W2N1_LACSA</name>
<dbReference type="InterPro" id="IPR043502">
    <property type="entry name" value="DNA/RNA_pol_sf"/>
</dbReference>
<feature type="domain" description="Reverse transcriptase/retrotransposon-derived protein RNase H-like" evidence="1">
    <location>
        <begin position="16"/>
        <end position="107"/>
    </location>
</feature>
<dbReference type="Pfam" id="PF17919">
    <property type="entry name" value="RT_RNaseH_2"/>
    <property type="match status" value="1"/>
</dbReference>
<dbReference type="InterPro" id="IPR041577">
    <property type="entry name" value="RT_RNaseH_2"/>
</dbReference>
<comment type="caution">
    <text evidence="2">The sequence shown here is derived from an EMBL/GenBank/DDBJ whole genome shotgun (WGS) entry which is preliminary data.</text>
</comment>
<dbReference type="AlphaFoldDB" id="A0A9R1W2N1"/>
<dbReference type="InterPro" id="IPR036397">
    <property type="entry name" value="RNaseH_sf"/>
</dbReference>
<protein>
    <recommendedName>
        <fullName evidence="1">Reverse transcriptase/retrotransposon-derived protein RNase H-like domain-containing protein</fullName>
    </recommendedName>
</protein>
<dbReference type="Proteomes" id="UP000235145">
    <property type="component" value="Unassembled WGS sequence"/>
</dbReference>
<gene>
    <name evidence="2" type="ORF">LSAT_V11C300108160</name>
</gene>
<evidence type="ECO:0000259" key="1">
    <source>
        <dbReference type="Pfam" id="PF17919"/>
    </source>
</evidence>
<dbReference type="PANTHER" id="PTHR48475">
    <property type="entry name" value="RIBONUCLEASE H"/>
    <property type="match status" value="1"/>
</dbReference>
<dbReference type="Gene3D" id="3.30.420.10">
    <property type="entry name" value="Ribonuclease H-like superfamily/Ribonuclease H"/>
    <property type="match status" value="1"/>
</dbReference>
<dbReference type="GO" id="GO:0003676">
    <property type="term" value="F:nucleic acid binding"/>
    <property type="evidence" value="ECO:0007669"/>
    <property type="project" value="InterPro"/>
</dbReference>
<sequence length="271" mass="30825">MHRKEQLPMDSNSGVALQQIKEAFHKLPTLASHVPSETLQVHLLASDEAISSVLVVKREGRQTTVYFISRLVQGPKTNYPIHEKLVLALIYATRCLRHYFQAHQIEVLTNSRNIRAANEMGNQDGGMISAIAHLLARDDQKWTLYTEISSGKEGGEEITYSLRFDFHTSNNEAKYEALLAGLRLAKQMYAKSIVVLTDSRLIPRGENRTADALKKLASTCFDELPKKVLVEVLKERSIDERRVHTLVLTRHTWMSTIVEYLQHDISPDNHK</sequence>
<reference evidence="2 3" key="1">
    <citation type="journal article" date="2017" name="Nat. Commun.">
        <title>Genome assembly with in vitro proximity ligation data and whole-genome triplication in lettuce.</title>
        <authorList>
            <person name="Reyes-Chin-Wo S."/>
            <person name="Wang Z."/>
            <person name="Yang X."/>
            <person name="Kozik A."/>
            <person name="Arikit S."/>
            <person name="Song C."/>
            <person name="Xia L."/>
            <person name="Froenicke L."/>
            <person name="Lavelle D.O."/>
            <person name="Truco M.J."/>
            <person name="Xia R."/>
            <person name="Zhu S."/>
            <person name="Xu C."/>
            <person name="Xu H."/>
            <person name="Xu X."/>
            <person name="Cox K."/>
            <person name="Korf I."/>
            <person name="Meyers B.C."/>
            <person name="Michelmore R.W."/>
        </authorList>
    </citation>
    <scope>NUCLEOTIDE SEQUENCE [LARGE SCALE GENOMIC DNA]</scope>
    <source>
        <strain evidence="3">cv. Salinas</strain>
        <tissue evidence="2">Seedlings</tissue>
    </source>
</reference>
<keyword evidence="3" id="KW-1185">Reference proteome</keyword>
<dbReference type="InterPro" id="IPR012337">
    <property type="entry name" value="RNaseH-like_sf"/>
</dbReference>
<dbReference type="PANTHER" id="PTHR48475:SF2">
    <property type="entry name" value="RIBONUCLEASE H"/>
    <property type="match status" value="1"/>
</dbReference>
<accession>A0A9R1W2N1</accession>
<organism evidence="2 3">
    <name type="scientific">Lactuca sativa</name>
    <name type="common">Garden lettuce</name>
    <dbReference type="NCBI Taxonomy" id="4236"/>
    <lineage>
        <taxon>Eukaryota</taxon>
        <taxon>Viridiplantae</taxon>
        <taxon>Streptophyta</taxon>
        <taxon>Embryophyta</taxon>
        <taxon>Tracheophyta</taxon>
        <taxon>Spermatophyta</taxon>
        <taxon>Magnoliopsida</taxon>
        <taxon>eudicotyledons</taxon>
        <taxon>Gunneridae</taxon>
        <taxon>Pentapetalae</taxon>
        <taxon>asterids</taxon>
        <taxon>campanulids</taxon>
        <taxon>Asterales</taxon>
        <taxon>Asteraceae</taxon>
        <taxon>Cichorioideae</taxon>
        <taxon>Cichorieae</taxon>
        <taxon>Lactucinae</taxon>
        <taxon>Lactuca</taxon>
    </lineage>
</organism>
<evidence type="ECO:0000313" key="2">
    <source>
        <dbReference type="EMBL" id="KAJ0216343.1"/>
    </source>
</evidence>
<dbReference type="SUPFAM" id="SSF53098">
    <property type="entry name" value="Ribonuclease H-like"/>
    <property type="match status" value="1"/>
</dbReference>
<evidence type="ECO:0000313" key="3">
    <source>
        <dbReference type="Proteomes" id="UP000235145"/>
    </source>
</evidence>
<dbReference type="EMBL" id="NBSK02000003">
    <property type="protein sequence ID" value="KAJ0216343.1"/>
    <property type="molecule type" value="Genomic_DNA"/>
</dbReference>
<dbReference type="SUPFAM" id="SSF56672">
    <property type="entry name" value="DNA/RNA polymerases"/>
    <property type="match status" value="1"/>
</dbReference>
<proteinExistence type="predicted"/>